<dbReference type="Proteomes" id="UP000182412">
    <property type="component" value="Unassembled WGS sequence"/>
</dbReference>
<dbReference type="SMART" id="SM00304">
    <property type="entry name" value="HAMP"/>
    <property type="match status" value="1"/>
</dbReference>
<dbReference type="InterPro" id="IPR004090">
    <property type="entry name" value="Chemotax_Me-accpt_rcpt"/>
</dbReference>
<dbReference type="RefSeq" id="WP_014423563.1">
    <property type="nucleotide sequence ID" value="NZ_FNJQ01000009.1"/>
</dbReference>
<dbReference type="GO" id="GO:0004888">
    <property type="term" value="F:transmembrane signaling receptor activity"/>
    <property type="evidence" value="ECO:0007669"/>
    <property type="project" value="InterPro"/>
</dbReference>
<sequence length="568" mass="61785">MENLSVRIKILLLAAIMLVITCVVAAVGIFSNQKSKQALDDMYNYNLMATQYLNDANNHLRGIDVDVAYMLQQDFSADSRKVMLADIKGRLQSIKGDIDKVKEIDRSPRAQEIIASLEKNLATAESKVKECETLGNTNEDKVKTFENLSATGIIANDMAVLTPDNVSQGKVLFDENNANYELTIKIFLSIILIGLLVGIAVAFFIARNIASPLATSIEHLNAVADGDLTQEIPQKLSARQDEVGLVMQALGRMQKALRSVIKNVHDEAENSANMVTEVQGLVDSLNESAQDMSAVTEQMAAGMEETAASTVSLQNLADHLRDKIHASAKGAADSEGYTVEIAQRASSLKTSMEESSREAKHIYNDTKVSLEESIASAKVVDNISLLTQDISEIAAQTNLLALNAAIEAARAGEYGRGFAVVADEVRKLAEQSHDTAEKIKELTGQVTSSVQDLSSGAFDLLKFMDEKVVKDYDLLNETAIHYQEDADYVNDFAQKSNISAQELIRSVDVMNQSMEEIAKATHEGAVGNTTVAEKVTVVAEKANDILDKMNASMEGAENLKQQVAKFKV</sequence>
<evidence type="ECO:0000259" key="5">
    <source>
        <dbReference type="PROSITE" id="PS50111"/>
    </source>
</evidence>
<evidence type="ECO:0000256" key="3">
    <source>
        <dbReference type="PROSITE-ProRule" id="PRU00284"/>
    </source>
</evidence>
<comment type="similarity">
    <text evidence="2">Belongs to the methyl-accepting chemotaxis (MCP) protein family.</text>
</comment>
<dbReference type="PANTHER" id="PTHR32089">
    <property type="entry name" value="METHYL-ACCEPTING CHEMOTAXIS PROTEIN MCPB"/>
    <property type="match status" value="1"/>
</dbReference>
<reference evidence="7 8" key="1">
    <citation type="submission" date="2016-10" db="EMBL/GenBank/DDBJ databases">
        <authorList>
            <person name="de Groot N.N."/>
        </authorList>
    </citation>
    <scope>NUCLEOTIDE SEQUENCE [LARGE SCALE GENOMIC DNA]</scope>
    <source>
        <strain evidence="7 8">S137</strain>
    </source>
</reference>
<dbReference type="PROSITE" id="PS50111">
    <property type="entry name" value="CHEMOTAXIS_TRANSDUC_2"/>
    <property type="match status" value="1"/>
</dbReference>
<feature type="transmembrane region" description="Helical" evidence="4">
    <location>
        <begin position="186"/>
        <end position="206"/>
    </location>
</feature>
<dbReference type="GO" id="GO:0007165">
    <property type="term" value="P:signal transduction"/>
    <property type="evidence" value="ECO:0007669"/>
    <property type="project" value="UniProtKB-KW"/>
</dbReference>
<dbReference type="Gene3D" id="1.10.287.950">
    <property type="entry name" value="Methyl-accepting chemotaxis protein"/>
    <property type="match status" value="1"/>
</dbReference>
<dbReference type="GO" id="GO:0016020">
    <property type="term" value="C:membrane"/>
    <property type="evidence" value="ECO:0007669"/>
    <property type="project" value="InterPro"/>
</dbReference>
<proteinExistence type="inferred from homology"/>
<dbReference type="PRINTS" id="PR00260">
    <property type="entry name" value="CHEMTRNSDUCR"/>
</dbReference>
<dbReference type="EMBL" id="FNJQ01000009">
    <property type="protein sequence ID" value="SDP19508.1"/>
    <property type="molecule type" value="Genomic_DNA"/>
</dbReference>
<evidence type="ECO:0000256" key="4">
    <source>
        <dbReference type="SAM" id="Phobius"/>
    </source>
</evidence>
<evidence type="ECO:0000313" key="8">
    <source>
        <dbReference type="Proteomes" id="UP000182412"/>
    </source>
</evidence>
<dbReference type="CDD" id="cd06225">
    <property type="entry name" value="HAMP"/>
    <property type="match status" value="1"/>
</dbReference>
<dbReference type="Pfam" id="PF12729">
    <property type="entry name" value="4HB_MCP_1"/>
    <property type="match status" value="1"/>
</dbReference>
<evidence type="ECO:0000313" key="7">
    <source>
        <dbReference type="EMBL" id="SDP19508.1"/>
    </source>
</evidence>
<dbReference type="PROSITE" id="PS50885">
    <property type="entry name" value="HAMP"/>
    <property type="match status" value="1"/>
</dbReference>
<dbReference type="AlphaFoldDB" id="A0A1H0QS57"/>
<evidence type="ECO:0000256" key="2">
    <source>
        <dbReference type="ARBA" id="ARBA00029447"/>
    </source>
</evidence>
<name>A0A1H0QS57_SELRU</name>
<keyword evidence="1 3" id="KW-0807">Transducer</keyword>
<keyword evidence="4" id="KW-1133">Transmembrane helix</keyword>
<dbReference type="InterPro" id="IPR004089">
    <property type="entry name" value="MCPsignal_dom"/>
</dbReference>
<keyword evidence="4" id="KW-0472">Membrane</keyword>
<organism evidence="7 8">
    <name type="scientific">Selenomonas ruminantium</name>
    <dbReference type="NCBI Taxonomy" id="971"/>
    <lineage>
        <taxon>Bacteria</taxon>
        <taxon>Bacillati</taxon>
        <taxon>Bacillota</taxon>
        <taxon>Negativicutes</taxon>
        <taxon>Selenomonadales</taxon>
        <taxon>Selenomonadaceae</taxon>
        <taxon>Selenomonas</taxon>
    </lineage>
</organism>
<dbReference type="InterPro" id="IPR003660">
    <property type="entry name" value="HAMP_dom"/>
</dbReference>
<feature type="domain" description="Methyl-accepting transducer" evidence="5">
    <location>
        <begin position="267"/>
        <end position="452"/>
    </location>
</feature>
<dbReference type="PANTHER" id="PTHR32089:SF112">
    <property type="entry name" value="LYSOZYME-LIKE PROTEIN-RELATED"/>
    <property type="match status" value="1"/>
</dbReference>
<evidence type="ECO:0000259" key="6">
    <source>
        <dbReference type="PROSITE" id="PS50885"/>
    </source>
</evidence>
<accession>A0A1H0QS57</accession>
<dbReference type="InterPro" id="IPR024478">
    <property type="entry name" value="HlyB_4HB_MCP"/>
</dbReference>
<keyword evidence="4" id="KW-0812">Transmembrane</keyword>
<dbReference type="SUPFAM" id="SSF58104">
    <property type="entry name" value="Methyl-accepting chemotaxis protein (MCP) signaling domain"/>
    <property type="match status" value="1"/>
</dbReference>
<gene>
    <name evidence="7" type="ORF">SAMN05216366_10912</name>
</gene>
<dbReference type="SMART" id="SM00283">
    <property type="entry name" value="MA"/>
    <property type="match status" value="1"/>
</dbReference>
<protein>
    <submittedName>
        <fullName evidence="7">Methyl-accepting chemotaxis protein</fullName>
    </submittedName>
</protein>
<dbReference type="Pfam" id="PF00015">
    <property type="entry name" value="MCPsignal"/>
    <property type="match status" value="1"/>
</dbReference>
<dbReference type="OMA" id="VNASHEY"/>
<evidence type="ECO:0000256" key="1">
    <source>
        <dbReference type="ARBA" id="ARBA00023224"/>
    </source>
</evidence>
<feature type="domain" description="HAMP" evidence="6">
    <location>
        <begin position="207"/>
        <end position="262"/>
    </location>
</feature>
<dbReference type="OrthoDB" id="1062at2"/>
<dbReference type="Pfam" id="PF00672">
    <property type="entry name" value="HAMP"/>
    <property type="match status" value="1"/>
</dbReference>
<dbReference type="GO" id="GO:0006935">
    <property type="term" value="P:chemotaxis"/>
    <property type="evidence" value="ECO:0007669"/>
    <property type="project" value="InterPro"/>
</dbReference>